<sequence>MAQSRIIAHVQELSDESQEEILVLPSHPNAEIIELADYKLVYCGGACPRTYRVYKDDSMLGLVFQNITHWSNAIDQIRYAQPLDAAVGLDFMKVTGFSRVTDKALAA</sequence>
<dbReference type="Proteomes" id="UP001165986">
    <property type="component" value="Unassembled WGS sequence"/>
</dbReference>
<organism evidence="1 2">
    <name type="scientific">Komarekiella delphini-convector SJRDD-AB1</name>
    <dbReference type="NCBI Taxonomy" id="2593771"/>
    <lineage>
        <taxon>Bacteria</taxon>
        <taxon>Bacillati</taxon>
        <taxon>Cyanobacteriota</taxon>
        <taxon>Cyanophyceae</taxon>
        <taxon>Nostocales</taxon>
        <taxon>Nostocaceae</taxon>
        <taxon>Komarekiella</taxon>
        <taxon>Komarekiella delphini-convector</taxon>
    </lineage>
</organism>
<proteinExistence type="predicted"/>
<evidence type="ECO:0000313" key="1">
    <source>
        <dbReference type="EMBL" id="MBD6621111.1"/>
    </source>
</evidence>
<comment type="caution">
    <text evidence="1">The sequence shown here is derived from an EMBL/GenBank/DDBJ whole genome shotgun (WGS) entry which is preliminary data.</text>
</comment>
<reference evidence="1" key="1">
    <citation type="submission" date="2019-07" db="EMBL/GenBank/DDBJ databases">
        <title>Toxilogical consequences of a new and cryptic species of cyanobacteria (Komarekiella delphini-convector) recovered from the epidermis of a bottlenose dolphin and 1500 ft. in the air.</title>
        <authorList>
            <person name="Brown A.O."/>
            <person name="Dvorak P."/>
            <person name="Villanueva C.D."/>
            <person name="Foss A.J."/>
            <person name="Garvey A.D."/>
            <person name="Gibson Q.A."/>
            <person name="Johansen J.R."/>
            <person name="Casamatta D.A."/>
        </authorList>
    </citation>
    <scope>NUCLEOTIDE SEQUENCE</scope>
    <source>
        <strain evidence="1">SJRDD-AB1</strain>
    </source>
</reference>
<protein>
    <submittedName>
        <fullName evidence="1">Uncharacterized protein</fullName>
    </submittedName>
</protein>
<keyword evidence="2" id="KW-1185">Reference proteome</keyword>
<dbReference type="RefSeq" id="WP_191762434.1">
    <property type="nucleotide sequence ID" value="NZ_VJXY01000114.1"/>
</dbReference>
<gene>
    <name evidence="1" type="ORF">FNW02_36715</name>
</gene>
<dbReference type="AlphaFoldDB" id="A0AA40VVL8"/>
<name>A0AA40VVL8_9NOST</name>
<evidence type="ECO:0000313" key="2">
    <source>
        <dbReference type="Proteomes" id="UP001165986"/>
    </source>
</evidence>
<dbReference type="EMBL" id="VJXY01000114">
    <property type="protein sequence ID" value="MBD6621111.1"/>
    <property type="molecule type" value="Genomic_DNA"/>
</dbReference>
<accession>A0AA40VVL8</accession>